<protein>
    <recommendedName>
        <fullName evidence="3">Reverse transcriptase domain-containing protein</fullName>
    </recommendedName>
</protein>
<name>A0A699QQ94_TANCI</name>
<evidence type="ECO:0000256" key="1">
    <source>
        <dbReference type="SAM" id="MobiDB-lite"/>
    </source>
</evidence>
<organism evidence="2">
    <name type="scientific">Tanacetum cinerariifolium</name>
    <name type="common">Dalmatian daisy</name>
    <name type="synonym">Chrysanthemum cinerariifolium</name>
    <dbReference type="NCBI Taxonomy" id="118510"/>
    <lineage>
        <taxon>Eukaryota</taxon>
        <taxon>Viridiplantae</taxon>
        <taxon>Streptophyta</taxon>
        <taxon>Embryophyta</taxon>
        <taxon>Tracheophyta</taxon>
        <taxon>Spermatophyta</taxon>
        <taxon>Magnoliopsida</taxon>
        <taxon>eudicotyledons</taxon>
        <taxon>Gunneridae</taxon>
        <taxon>Pentapetalae</taxon>
        <taxon>asterids</taxon>
        <taxon>campanulids</taxon>
        <taxon>Asterales</taxon>
        <taxon>Asteraceae</taxon>
        <taxon>Asteroideae</taxon>
        <taxon>Anthemideae</taxon>
        <taxon>Anthemidinae</taxon>
        <taxon>Tanacetum</taxon>
    </lineage>
</organism>
<feature type="compositionally biased region" description="Basic and acidic residues" evidence="1">
    <location>
        <begin position="24"/>
        <end position="48"/>
    </location>
</feature>
<accession>A0A699QQ94</accession>
<feature type="region of interest" description="Disordered" evidence="1">
    <location>
        <begin position="1"/>
        <end position="48"/>
    </location>
</feature>
<dbReference type="AlphaFoldDB" id="A0A699QQ94"/>
<feature type="non-terminal residue" evidence="2">
    <location>
        <position position="115"/>
    </location>
</feature>
<reference evidence="2" key="1">
    <citation type="journal article" date="2019" name="Sci. Rep.">
        <title>Draft genome of Tanacetum cinerariifolium, the natural source of mosquito coil.</title>
        <authorList>
            <person name="Yamashiro T."/>
            <person name="Shiraishi A."/>
            <person name="Satake H."/>
            <person name="Nakayama K."/>
        </authorList>
    </citation>
    <scope>NUCLEOTIDE SEQUENCE</scope>
</reference>
<feature type="compositionally biased region" description="Polar residues" evidence="1">
    <location>
        <begin position="1"/>
        <end position="15"/>
    </location>
</feature>
<evidence type="ECO:0008006" key="3">
    <source>
        <dbReference type="Google" id="ProtNLM"/>
    </source>
</evidence>
<evidence type="ECO:0000313" key="2">
    <source>
        <dbReference type="EMBL" id="GFC73754.1"/>
    </source>
</evidence>
<sequence length="115" mass="13249">MSPTLYYTALGSSANPRERRHAVRDRVREEKTTPSEQRRARRDKVREVENKLRMKDAILNQKHAKKREREVEVESIKEVQYFRTTGSGVESSLNNNLLKATPSPIQMATIPLGSQ</sequence>
<dbReference type="EMBL" id="BKCJ011044024">
    <property type="protein sequence ID" value="GFC73754.1"/>
    <property type="molecule type" value="Genomic_DNA"/>
</dbReference>
<gene>
    <name evidence="2" type="ORF">Tci_845724</name>
</gene>
<proteinExistence type="predicted"/>
<comment type="caution">
    <text evidence="2">The sequence shown here is derived from an EMBL/GenBank/DDBJ whole genome shotgun (WGS) entry which is preliminary data.</text>
</comment>